<name>A0AB34GEG1_ESCRO</name>
<organism evidence="1 2">
    <name type="scientific">Eschrichtius robustus</name>
    <name type="common">California gray whale</name>
    <name type="synonym">Eschrichtius gibbosus</name>
    <dbReference type="NCBI Taxonomy" id="9764"/>
    <lineage>
        <taxon>Eukaryota</taxon>
        <taxon>Metazoa</taxon>
        <taxon>Chordata</taxon>
        <taxon>Craniata</taxon>
        <taxon>Vertebrata</taxon>
        <taxon>Euteleostomi</taxon>
        <taxon>Mammalia</taxon>
        <taxon>Eutheria</taxon>
        <taxon>Laurasiatheria</taxon>
        <taxon>Artiodactyla</taxon>
        <taxon>Whippomorpha</taxon>
        <taxon>Cetacea</taxon>
        <taxon>Mysticeti</taxon>
        <taxon>Eschrichtiidae</taxon>
        <taxon>Eschrichtius</taxon>
    </lineage>
</organism>
<gene>
    <name evidence="1" type="ORF">J1605_001192</name>
</gene>
<evidence type="ECO:0000313" key="2">
    <source>
        <dbReference type="Proteomes" id="UP001159641"/>
    </source>
</evidence>
<sequence length="151" mass="16764">MWVESDPSLRPFLLLPALSGAGTSPHPLHPTENQNAPPLFFPLPKRAPSISAQASTSSLEEPEAHSMLGFVVISLVPNVRPREFRPRAAVAEETAHVSQRVAPSAVPPPLFSHHNESLRWRWLRPEARRRWRFVGAGRYSALGGSGCFVYR</sequence>
<dbReference type="EMBL" id="JAIQCJ010002298">
    <property type="protein sequence ID" value="KAJ8777733.1"/>
    <property type="molecule type" value="Genomic_DNA"/>
</dbReference>
<comment type="caution">
    <text evidence="1">The sequence shown here is derived from an EMBL/GenBank/DDBJ whole genome shotgun (WGS) entry which is preliminary data.</text>
</comment>
<dbReference type="AlphaFoldDB" id="A0AB34GEG1"/>
<accession>A0AB34GEG1</accession>
<keyword evidence="2" id="KW-1185">Reference proteome</keyword>
<dbReference type="Proteomes" id="UP001159641">
    <property type="component" value="Unassembled WGS sequence"/>
</dbReference>
<reference evidence="1 2" key="1">
    <citation type="submission" date="2022-11" db="EMBL/GenBank/DDBJ databases">
        <title>Whole genome sequence of Eschrichtius robustus ER-17-0199.</title>
        <authorList>
            <person name="Bruniche-Olsen A."/>
            <person name="Black A.N."/>
            <person name="Fields C.J."/>
            <person name="Walden K."/>
            <person name="Dewoody J.A."/>
        </authorList>
    </citation>
    <scope>NUCLEOTIDE SEQUENCE [LARGE SCALE GENOMIC DNA]</scope>
    <source>
        <strain evidence="1">ER-17-0199</strain>
        <tissue evidence="1">Blubber</tissue>
    </source>
</reference>
<protein>
    <submittedName>
        <fullName evidence="1">Uncharacterized protein</fullName>
    </submittedName>
</protein>
<evidence type="ECO:0000313" key="1">
    <source>
        <dbReference type="EMBL" id="KAJ8777733.1"/>
    </source>
</evidence>
<proteinExistence type="predicted"/>